<dbReference type="PANTHER" id="PTHR38042">
    <property type="entry name" value="UROPORPHYRINOGEN-III SYNTHASE, CHLOROPLASTIC"/>
    <property type="match status" value="1"/>
</dbReference>
<evidence type="ECO:0000256" key="8">
    <source>
        <dbReference type="ARBA" id="ARBA00048617"/>
    </source>
</evidence>
<dbReference type="GO" id="GO:0006782">
    <property type="term" value="P:protoporphyrinogen IX biosynthetic process"/>
    <property type="evidence" value="ECO:0007669"/>
    <property type="project" value="UniProtKB-UniRule"/>
</dbReference>
<dbReference type="Gene3D" id="3.40.50.10090">
    <property type="match status" value="2"/>
</dbReference>
<keyword evidence="5 9" id="KW-0627">Porphyrin biosynthesis</keyword>
<comment type="catalytic activity">
    <reaction evidence="8 9">
        <text>hydroxymethylbilane = uroporphyrinogen III + H2O</text>
        <dbReference type="Rhea" id="RHEA:18965"/>
        <dbReference type="ChEBI" id="CHEBI:15377"/>
        <dbReference type="ChEBI" id="CHEBI:57308"/>
        <dbReference type="ChEBI" id="CHEBI:57845"/>
        <dbReference type="EC" id="4.2.1.75"/>
    </reaction>
</comment>
<dbReference type="GO" id="GO:0006780">
    <property type="term" value="P:uroporphyrinogen III biosynthetic process"/>
    <property type="evidence" value="ECO:0007669"/>
    <property type="project" value="UniProtKB-UniRule"/>
</dbReference>
<evidence type="ECO:0000256" key="1">
    <source>
        <dbReference type="ARBA" id="ARBA00004772"/>
    </source>
</evidence>
<comment type="function">
    <text evidence="6 9">Catalyzes cyclization of the linear tetrapyrrole, hydroxymethylbilane, to the macrocyclic uroporphyrinogen III.</text>
</comment>
<dbReference type="AlphaFoldDB" id="A0A7V9Z060"/>
<dbReference type="InterPro" id="IPR039793">
    <property type="entry name" value="UROS/Hem4"/>
</dbReference>
<evidence type="ECO:0000256" key="5">
    <source>
        <dbReference type="ARBA" id="ARBA00023244"/>
    </source>
</evidence>
<keyword evidence="12" id="KW-1185">Reference proteome</keyword>
<comment type="pathway">
    <text evidence="1 9">Porphyrin-containing compound metabolism; protoporphyrin-IX biosynthesis; coproporphyrinogen-III from 5-aminolevulinate: step 3/4.</text>
</comment>
<evidence type="ECO:0000256" key="3">
    <source>
        <dbReference type="ARBA" id="ARBA00013109"/>
    </source>
</evidence>
<comment type="similarity">
    <text evidence="2 9">Belongs to the uroporphyrinogen-III synthase family.</text>
</comment>
<dbReference type="RefSeq" id="WP_181537468.1">
    <property type="nucleotide sequence ID" value="NZ_JACDUU010000004.1"/>
</dbReference>
<dbReference type="Proteomes" id="UP000580891">
    <property type="component" value="Unassembled WGS sequence"/>
</dbReference>
<dbReference type="GO" id="GO:0004852">
    <property type="term" value="F:uroporphyrinogen-III synthase activity"/>
    <property type="evidence" value="ECO:0007669"/>
    <property type="project" value="UniProtKB-UniRule"/>
</dbReference>
<dbReference type="InterPro" id="IPR036108">
    <property type="entry name" value="4pyrrol_syn_uPrphyn_synt_sf"/>
</dbReference>
<dbReference type="Pfam" id="PF02602">
    <property type="entry name" value="HEM4"/>
    <property type="match status" value="1"/>
</dbReference>
<dbReference type="PANTHER" id="PTHR38042:SF1">
    <property type="entry name" value="UROPORPHYRINOGEN-III SYNTHASE, CHLOROPLASTIC"/>
    <property type="match status" value="1"/>
</dbReference>
<dbReference type="CDD" id="cd06578">
    <property type="entry name" value="HemD"/>
    <property type="match status" value="1"/>
</dbReference>
<sequence length="262" mass="29494">MTDRPFSGKTVLVTRGKEQAKEFSELLMQMGAFPIEIPLISFSLPPDIEPIKQILKEVNRYDWVIFTSKNGVDFFFQLMDGDGLKKGFPKIAVVGKKTAQALKKKGIQVDVVPKEFVAEGLIEALKPLIKPRERVLLVKGNLARPVLKQALEEMGVHITELVVYETKLNESGKSQMIELLIKKKIDVITFTSPSTVHSFMQMLEGVEWRSLLQRCAVACIGPITKQAAEEAGIQVHICPENYTISDMIKAMVVYFSNRRNEE</sequence>
<accession>A0A7V9Z060</accession>
<dbReference type="EMBL" id="JACDUU010000004">
    <property type="protein sequence ID" value="MBA2871638.1"/>
    <property type="molecule type" value="Genomic_DNA"/>
</dbReference>
<comment type="caution">
    <text evidence="11">The sequence shown here is derived from an EMBL/GenBank/DDBJ whole genome shotgun (WGS) entry which is preliminary data.</text>
</comment>
<name>A0A7V9Z060_9BACL</name>
<evidence type="ECO:0000256" key="6">
    <source>
        <dbReference type="ARBA" id="ARBA00037589"/>
    </source>
</evidence>
<evidence type="ECO:0000259" key="10">
    <source>
        <dbReference type="Pfam" id="PF02602"/>
    </source>
</evidence>
<dbReference type="UniPathway" id="UPA00251">
    <property type="reaction ID" value="UER00320"/>
</dbReference>
<dbReference type="InterPro" id="IPR003754">
    <property type="entry name" value="4pyrrol_synth_uPrphyn_synth"/>
</dbReference>
<evidence type="ECO:0000313" key="11">
    <source>
        <dbReference type="EMBL" id="MBA2871638.1"/>
    </source>
</evidence>
<evidence type="ECO:0000256" key="2">
    <source>
        <dbReference type="ARBA" id="ARBA00008133"/>
    </source>
</evidence>
<evidence type="ECO:0000313" key="12">
    <source>
        <dbReference type="Proteomes" id="UP000580891"/>
    </source>
</evidence>
<dbReference type="EC" id="4.2.1.75" evidence="3 9"/>
<evidence type="ECO:0000256" key="4">
    <source>
        <dbReference type="ARBA" id="ARBA00023239"/>
    </source>
</evidence>
<evidence type="ECO:0000256" key="7">
    <source>
        <dbReference type="ARBA" id="ARBA00040167"/>
    </source>
</evidence>
<organism evidence="11 12">
    <name type="scientific">[Anoxybacillus] calidus</name>
    <dbReference type="NCBI Taxonomy" id="575178"/>
    <lineage>
        <taxon>Bacteria</taxon>
        <taxon>Bacillati</taxon>
        <taxon>Bacillota</taxon>
        <taxon>Bacilli</taxon>
        <taxon>Bacillales</taxon>
        <taxon>Anoxybacillaceae</taxon>
        <taxon>Paranoxybacillus</taxon>
    </lineage>
</organism>
<proteinExistence type="inferred from homology"/>
<keyword evidence="4 9" id="KW-0456">Lyase</keyword>
<reference evidence="11 12" key="1">
    <citation type="submission" date="2020-07" db="EMBL/GenBank/DDBJ databases">
        <title>Genomic Encyclopedia of Type Strains, Phase IV (KMG-IV): sequencing the most valuable type-strain genomes for metagenomic binning, comparative biology and taxonomic classification.</title>
        <authorList>
            <person name="Goeker M."/>
        </authorList>
    </citation>
    <scope>NUCLEOTIDE SEQUENCE [LARGE SCALE GENOMIC DNA]</scope>
    <source>
        <strain evidence="11 12">DSM 25220</strain>
    </source>
</reference>
<feature type="domain" description="Tetrapyrrole biosynthesis uroporphyrinogen III synthase" evidence="10">
    <location>
        <begin position="22"/>
        <end position="248"/>
    </location>
</feature>
<dbReference type="SUPFAM" id="SSF69618">
    <property type="entry name" value="HemD-like"/>
    <property type="match status" value="1"/>
</dbReference>
<protein>
    <recommendedName>
        <fullName evidence="7 9">Uroporphyrinogen-III synthase</fullName>
        <ecNumber evidence="3 9">4.2.1.75</ecNumber>
    </recommendedName>
</protein>
<gene>
    <name evidence="11" type="ORF">HNQ85_001913</name>
</gene>
<evidence type="ECO:0000256" key="9">
    <source>
        <dbReference type="RuleBase" id="RU366031"/>
    </source>
</evidence>